<accession>A0A1H3YUR7</accession>
<dbReference type="EMBL" id="FNRK01000004">
    <property type="protein sequence ID" value="SEA15187.1"/>
    <property type="molecule type" value="Genomic_DNA"/>
</dbReference>
<proteinExistence type="predicted"/>
<gene>
    <name evidence="1" type="ORF">SAMN04515656_104119</name>
</gene>
<dbReference type="STRING" id="81409.SAMN04515656_104119"/>
<reference evidence="1 2" key="1">
    <citation type="submission" date="2016-10" db="EMBL/GenBank/DDBJ databases">
        <authorList>
            <person name="de Groot N.N."/>
        </authorList>
    </citation>
    <scope>NUCLEOTIDE SEQUENCE [LARGE SCALE GENOMIC DNA]</scope>
    <source>
        <strain evidence="1 2">SR12</strain>
    </source>
</reference>
<protein>
    <submittedName>
        <fullName evidence="1">Uncharacterized protein</fullName>
    </submittedName>
</protein>
<dbReference type="AlphaFoldDB" id="A0A1H3YUR7"/>
<evidence type="ECO:0000313" key="2">
    <source>
        <dbReference type="Proteomes" id="UP000199394"/>
    </source>
</evidence>
<keyword evidence="2" id="KW-1185">Reference proteome</keyword>
<name>A0A1H3YUR7_9FIRM</name>
<organism evidence="1 2">
    <name type="scientific">Eubacterium aggregans</name>
    <dbReference type="NCBI Taxonomy" id="81409"/>
    <lineage>
        <taxon>Bacteria</taxon>
        <taxon>Bacillati</taxon>
        <taxon>Bacillota</taxon>
        <taxon>Clostridia</taxon>
        <taxon>Eubacteriales</taxon>
        <taxon>Eubacteriaceae</taxon>
        <taxon>Eubacterium</taxon>
    </lineage>
</organism>
<dbReference type="Proteomes" id="UP000199394">
    <property type="component" value="Unassembled WGS sequence"/>
</dbReference>
<evidence type="ECO:0000313" key="1">
    <source>
        <dbReference type="EMBL" id="SEA15187.1"/>
    </source>
</evidence>
<sequence length="55" mass="6395">MTKKRKLTIAIRDMIFLKERHPFMGISLDLAIEALKRELEQTKKGGEGICMDYPE</sequence>